<feature type="compositionally biased region" description="Low complexity" evidence="1">
    <location>
        <begin position="32"/>
        <end position="43"/>
    </location>
</feature>
<dbReference type="OrthoDB" id="6282430at2"/>
<dbReference type="Proteomes" id="UP000092627">
    <property type="component" value="Unassembled WGS sequence"/>
</dbReference>
<dbReference type="EMBL" id="FLOC01000011">
    <property type="protein sequence ID" value="SBS31643.1"/>
    <property type="molecule type" value="Genomic_DNA"/>
</dbReference>
<dbReference type="AlphaFoldDB" id="A0A1A8TH52"/>
<keyword evidence="3" id="KW-1185">Reference proteome</keyword>
<feature type="compositionally biased region" description="Polar residues" evidence="1">
    <location>
        <begin position="21"/>
        <end position="31"/>
    </location>
</feature>
<feature type="region of interest" description="Disordered" evidence="1">
    <location>
        <begin position="17"/>
        <end position="43"/>
    </location>
</feature>
<evidence type="ECO:0000313" key="2">
    <source>
        <dbReference type="EMBL" id="SBS31643.1"/>
    </source>
</evidence>
<name>A0A1A8TH52_9GAMM</name>
<evidence type="ECO:0000313" key="3">
    <source>
        <dbReference type="Proteomes" id="UP000092627"/>
    </source>
</evidence>
<proteinExistence type="predicted"/>
<evidence type="ECO:0000256" key="1">
    <source>
        <dbReference type="SAM" id="MobiDB-lite"/>
    </source>
</evidence>
<sequence length="266" mass="29955">MINEISRISQSIIKGAGLANKPSNSATETVASSEVQSSSSSKISTLAQQLHEAQIRADVRDASLTKQELADKAKAIKSQFYGQNLVRNKPRYDAEVPSTNDPAHLKRAEQATQFLNDRGTNPFRGFAPDHLTLIIYDESGTFTTNERRAALSEQNDQDYAWRSKAVAEQAWQWRQRNGDTSEALQGIMDHYDNLPPIEEAQIPGSWRHEMVRNIAYAKAEGRKPETEPEADMESFFEMLFKTSESESGSFFEEYLKNTLSVGDEER</sequence>
<protein>
    <submittedName>
        <fullName evidence="2">Uncharacterized protein</fullName>
    </submittedName>
</protein>
<dbReference type="RefSeq" id="WP_156496561.1">
    <property type="nucleotide sequence ID" value="NZ_FLOC01000011.1"/>
</dbReference>
<gene>
    <name evidence="2" type="ORF">MAQ5080_02024</name>
</gene>
<reference evidence="2 3" key="1">
    <citation type="submission" date="2016-06" db="EMBL/GenBank/DDBJ databases">
        <authorList>
            <person name="Kjaerup R.B."/>
            <person name="Dalgaard T.S."/>
            <person name="Juul-Madsen H.R."/>
        </authorList>
    </citation>
    <scope>NUCLEOTIDE SEQUENCE [LARGE SCALE GENOMIC DNA]</scope>
    <source>
        <strain evidence="2 3">CECT 5080</strain>
    </source>
</reference>
<accession>A0A1A8TH52</accession>
<organism evidence="2 3">
    <name type="scientific">Marinomonas aquimarina</name>
    <dbReference type="NCBI Taxonomy" id="295068"/>
    <lineage>
        <taxon>Bacteria</taxon>
        <taxon>Pseudomonadati</taxon>
        <taxon>Pseudomonadota</taxon>
        <taxon>Gammaproteobacteria</taxon>
        <taxon>Oceanospirillales</taxon>
        <taxon>Oceanospirillaceae</taxon>
        <taxon>Marinomonas</taxon>
    </lineage>
</organism>